<evidence type="ECO:0000256" key="2">
    <source>
        <dbReference type="ARBA" id="ARBA00022801"/>
    </source>
</evidence>
<dbReference type="SUPFAM" id="SSF53474">
    <property type="entry name" value="alpha/beta-Hydrolases"/>
    <property type="match status" value="1"/>
</dbReference>
<dbReference type="InterPro" id="IPR010126">
    <property type="entry name" value="Esterase_phb"/>
</dbReference>
<dbReference type="PANTHER" id="PTHR43037:SF5">
    <property type="entry name" value="FERULOYL ESTERASE"/>
    <property type="match status" value="1"/>
</dbReference>
<keyword evidence="2" id="KW-0378">Hydrolase</keyword>
<dbReference type="Gene3D" id="3.40.50.1820">
    <property type="entry name" value="alpha/beta hydrolase"/>
    <property type="match status" value="1"/>
</dbReference>
<organism evidence="3 4">
    <name type="scientific">Luteimicrobium xylanilyticum</name>
    <dbReference type="NCBI Taxonomy" id="1133546"/>
    <lineage>
        <taxon>Bacteria</taxon>
        <taxon>Bacillati</taxon>
        <taxon>Actinomycetota</taxon>
        <taxon>Actinomycetes</taxon>
        <taxon>Micrococcales</taxon>
        <taxon>Luteimicrobium</taxon>
    </lineage>
</organism>
<dbReference type="PANTHER" id="PTHR43037">
    <property type="entry name" value="UNNAMED PRODUCT-RELATED"/>
    <property type="match status" value="1"/>
</dbReference>
<dbReference type="RefSeq" id="WP_153022589.1">
    <property type="nucleotide sequence ID" value="NZ_BAABIH010000010.1"/>
</dbReference>
<dbReference type="AlphaFoldDB" id="A0A5P9QEX1"/>
<keyword evidence="4" id="KW-1185">Reference proteome</keyword>
<dbReference type="GO" id="GO:0016787">
    <property type="term" value="F:hydrolase activity"/>
    <property type="evidence" value="ECO:0007669"/>
    <property type="project" value="UniProtKB-KW"/>
</dbReference>
<gene>
    <name evidence="3" type="ORF">KDY119_03483</name>
</gene>
<evidence type="ECO:0000313" key="4">
    <source>
        <dbReference type="Proteomes" id="UP000326702"/>
    </source>
</evidence>
<keyword evidence="1" id="KW-0732">Signal</keyword>
<dbReference type="KEGG" id="lxl:KDY119_03483"/>
<proteinExistence type="predicted"/>
<dbReference type="InterPro" id="IPR050955">
    <property type="entry name" value="Plant_Biomass_Hydrol_Est"/>
</dbReference>
<dbReference type="InterPro" id="IPR029058">
    <property type="entry name" value="AB_hydrolase_fold"/>
</dbReference>
<dbReference type="GO" id="GO:0005576">
    <property type="term" value="C:extracellular region"/>
    <property type="evidence" value="ECO:0007669"/>
    <property type="project" value="InterPro"/>
</dbReference>
<evidence type="ECO:0000256" key="1">
    <source>
        <dbReference type="ARBA" id="ARBA00022729"/>
    </source>
</evidence>
<dbReference type="OrthoDB" id="9767239at2"/>
<dbReference type="EMBL" id="CP045529">
    <property type="protein sequence ID" value="QFU99947.1"/>
    <property type="molecule type" value="Genomic_DNA"/>
</dbReference>
<protein>
    <submittedName>
        <fullName evidence="3">Putative feruloyl esterase</fullName>
    </submittedName>
</protein>
<sequence length="358" mass="36569">MKKTTERATRRLTARRRVGAGIGGLVLAATSLTGVVGTGTGGAAVVGHGHGGSVPARCTPSLAAGTQEVPVRYDGATYQVRVHVPAAAASRGHRAPASPTGLVLDLHGSGADGAAQAGISGFDALSDAKGFVVAEPTAAIALNGGFAWNVPGVPTTAGQLPPAGARDDVAFLSAVASQLGGKACVDRDRVYATGYSGGARMASALACERADQFAAVGTVAGLRAGRPSPIDTSVPDVADCRPSRPVPVIEFHGDADYTNPYQGSTDLRWGYTVPVAVQTWARLDGCRVGPSSTVVSEHVTRFAYSRCDGGADVELYRVSGGGHTWPGTSADQSENGIVTHEISASALLWEFFAAHPRR</sequence>
<reference evidence="3 4" key="1">
    <citation type="submission" date="2019-10" db="EMBL/GenBank/DDBJ databases">
        <title>Genome sequence of Luteimicrobium xylanilyticum HY-24.</title>
        <authorList>
            <person name="Kim D.Y."/>
            <person name="Park H.-Y."/>
        </authorList>
    </citation>
    <scope>NUCLEOTIDE SEQUENCE [LARGE SCALE GENOMIC DNA]</scope>
    <source>
        <strain evidence="3 4">HY-24</strain>
    </source>
</reference>
<dbReference type="Pfam" id="PF10503">
    <property type="entry name" value="Esterase_PHB"/>
    <property type="match status" value="1"/>
</dbReference>
<dbReference type="Proteomes" id="UP000326702">
    <property type="component" value="Chromosome"/>
</dbReference>
<name>A0A5P9QEX1_9MICO</name>
<evidence type="ECO:0000313" key="3">
    <source>
        <dbReference type="EMBL" id="QFU99947.1"/>
    </source>
</evidence>
<accession>A0A5P9QEX1</accession>